<evidence type="ECO:0000256" key="2">
    <source>
        <dbReference type="ARBA" id="ARBA00023239"/>
    </source>
</evidence>
<dbReference type="RefSeq" id="WP_163170967.1">
    <property type="nucleotide sequence ID" value="NZ_CP044463.1"/>
</dbReference>
<protein>
    <recommendedName>
        <fullName evidence="5">Ethanolamine ammonia-lyase small subunit</fullName>
        <shortName evidence="5">EAL small subunit</shortName>
        <ecNumber evidence="5">4.3.1.7</ecNumber>
    </recommendedName>
</protein>
<accession>A0AAE7BYL1</accession>
<proteinExistence type="inferred from homology"/>
<comment type="function">
    <text evidence="5">Catalyzes the deamination of various vicinal amino-alcohols to oxo compounds. Allows this organism to utilize ethanolamine as the sole source of nitrogen and carbon in the presence of external vitamin B12.</text>
</comment>
<dbReference type="PANTHER" id="PTHR39330:SF1">
    <property type="entry name" value="ETHANOLAMINE AMMONIA-LYASE SMALL SUBUNIT"/>
    <property type="match status" value="1"/>
</dbReference>
<gene>
    <name evidence="5" type="primary">eutC</name>
    <name evidence="6" type="ORF">FSC10_03610</name>
</gene>
<dbReference type="Pfam" id="PF05985">
    <property type="entry name" value="EutC"/>
    <property type="match status" value="1"/>
</dbReference>
<dbReference type="GO" id="GO:0046336">
    <property type="term" value="P:ethanolamine catabolic process"/>
    <property type="evidence" value="ECO:0007669"/>
    <property type="project" value="UniProtKB-UniRule"/>
</dbReference>
<comment type="catalytic activity">
    <reaction evidence="5">
        <text>ethanolamine = acetaldehyde + NH4(+)</text>
        <dbReference type="Rhea" id="RHEA:15313"/>
        <dbReference type="ChEBI" id="CHEBI:15343"/>
        <dbReference type="ChEBI" id="CHEBI:28938"/>
        <dbReference type="ChEBI" id="CHEBI:57603"/>
        <dbReference type="EC" id="4.3.1.7"/>
    </reaction>
</comment>
<dbReference type="InterPro" id="IPR009246">
    <property type="entry name" value="EutC"/>
</dbReference>
<comment type="similarity">
    <text evidence="5">Belongs to the EutC family.</text>
</comment>
<evidence type="ECO:0000256" key="3">
    <source>
        <dbReference type="ARBA" id="ARBA00023285"/>
    </source>
</evidence>
<dbReference type="NCBIfam" id="NF003971">
    <property type="entry name" value="PRK05465.1"/>
    <property type="match status" value="1"/>
</dbReference>
<dbReference type="Proteomes" id="UP000503505">
    <property type="component" value="Chromosome"/>
</dbReference>
<dbReference type="GO" id="GO:0008851">
    <property type="term" value="F:ethanolamine ammonia-lyase activity"/>
    <property type="evidence" value="ECO:0007669"/>
    <property type="project" value="UniProtKB-UniRule"/>
</dbReference>
<dbReference type="GO" id="GO:0031471">
    <property type="term" value="C:ethanolamine degradation polyhedral organelle"/>
    <property type="evidence" value="ECO:0007669"/>
    <property type="project" value="UniProtKB-UniRule"/>
</dbReference>
<sequence>MKLVPDVQFQSQLQDNPWQQLKAYTDARIALGRAGGSLPTRPSLEFQLAHAQAKDAVLKSLAADQLKESLSRTGLTILDIESQAVEKDLYLKRPDLGRILSDESKMMLQQYRNEHHDTWDVMIVAGDGLSARAIEENTPHFIPAFVEACKVQDWRVAPLIIARGSRVALGDEVAEILKAKMLVMLIGERPGLSSPDSMGIYYTYNAFKGCHDALRNCISNVRPAGLSYPLAIQRLIALMQKSCALQLSGVQLKDEHETLVEVQHEPGKGLFK</sequence>
<comment type="pathway">
    <text evidence="5">Amine and polyamine degradation; ethanolamine degradation.</text>
</comment>
<reference evidence="6 7" key="1">
    <citation type="submission" date="2019-09" db="EMBL/GenBank/DDBJ databases">
        <title>Non-baumannii Acinetobacter spp. carrying blaNDM-1 isolated in China.</title>
        <authorList>
            <person name="Cui C."/>
            <person name="Chen C."/>
            <person name="Sun J."/>
            <person name="Liu Y."/>
        </authorList>
    </citation>
    <scope>NUCLEOTIDE SEQUENCE [LARGE SCALE GENOMIC DNA]</scope>
    <source>
        <strain evidence="6 7">HZE23-1</strain>
    </source>
</reference>
<keyword evidence="4 5" id="KW-1283">Bacterial microcompartment</keyword>
<dbReference type="Gene3D" id="1.10.30.40">
    <property type="entry name" value="Ethanolamine ammonia-lyase light chain (EutC), N-terminal domain"/>
    <property type="match status" value="1"/>
</dbReference>
<comment type="subunit">
    <text evidence="5">The basic unit is a heterodimer which dimerizes to form tetramers. The heterotetramers trimerize; 6 large subunits form a core ring with 6 small subunits projecting outwards.</text>
</comment>
<dbReference type="PIRSF" id="PIRSF018982">
    <property type="entry name" value="EutC"/>
    <property type="match status" value="1"/>
</dbReference>
<feature type="binding site" evidence="5">
    <location>
        <position position="188"/>
    </location>
    <ligand>
        <name>adenosylcob(III)alamin</name>
        <dbReference type="ChEBI" id="CHEBI:18408"/>
    </ligand>
</feature>
<evidence type="ECO:0000313" key="7">
    <source>
        <dbReference type="Proteomes" id="UP000503505"/>
    </source>
</evidence>
<dbReference type="InterPro" id="IPR042251">
    <property type="entry name" value="EutC_C"/>
</dbReference>
<comment type="cofactor">
    <cofactor evidence="5">
        <name>adenosylcob(III)alamin</name>
        <dbReference type="ChEBI" id="CHEBI:18408"/>
    </cofactor>
    <text evidence="5">Binds between the large and small subunits.</text>
</comment>
<organism evidence="6 7">
    <name type="scientific">Acinetobacter schindleri</name>
    <dbReference type="NCBI Taxonomy" id="108981"/>
    <lineage>
        <taxon>Bacteria</taxon>
        <taxon>Pseudomonadati</taxon>
        <taxon>Pseudomonadota</taxon>
        <taxon>Gammaproteobacteria</taxon>
        <taxon>Moraxellales</taxon>
        <taxon>Moraxellaceae</taxon>
        <taxon>Acinetobacter</taxon>
    </lineage>
</organism>
<dbReference type="EMBL" id="CP044463">
    <property type="protein sequence ID" value="QIC68619.1"/>
    <property type="molecule type" value="Genomic_DNA"/>
</dbReference>
<evidence type="ECO:0000256" key="1">
    <source>
        <dbReference type="ARBA" id="ARBA00022628"/>
    </source>
</evidence>
<evidence type="ECO:0000256" key="5">
    <source>
        <dbReference type="HAMAP-Rule" id="MF_00601"/>
    </source>
</evidence>
<keyword evidence="3 5" id="KW-0170">Cobalt</keyword>
<dbReference type="AlphaFoldDB" id="A0AAE7BYL1"/>
<dbReference type="GO" id="GO:0031419">
    <property type="term" value="F:cobalamin binding"/>
    <property type="evidence" value="ECO:0007669"/>
    <property type="project" value="UniProtKB-UniRule"/>
</dbReference>
<feature type="binding site" evidence="5">
    <location>
        <position position="217"/>
    </location>
    <ligand>
        <name>adenosylcob(III)alamin</name>
        <dbReference type="ChEBI" id="CHEBI:18408"/>
    </ligand>
</feature>
<dbReference type="InterPro" id="IPR042255">
    <property type="entry name" value="EutC_N"/>
</dbReference>
<dbReference type="GO" id="GO:0009350">
    <property type="term" value="C:ethanolamine ammonia-lyase complex"/>
    <property type="evidence" value="ECO:0007669"/>
    <property type="project" value="UniProtKB-UniRule"/>
</dbReference>
<dbReference type="HAMAP" id="MF_00601">
    <property type="entry name" value="EutC"/>
    <property type="match status" value="1"/>
</dbReference>
<evidence type="ECO:0000313" key="6">
    <source>
        <dbReference type="EMBL" id="QIC68619.1"/>
    </source>
</evidence>
<evidence type="ECO:0000256" key="4">
    <source>
        <dbReference type="ARBA" id="ARBA00024446"/>
    </source>
</evidence>
<feature type="binding site" evidence="5">
    <location>
        <position position="167"/>
    </location>
    <ligand>
        <name>adenosylcob(III)alamin</name>
        <dbReference type="ChEBI" id="CHEBI:18408"/>
    </ligand>
</feature>
<keyword evidence="1 5" id="KW-0846">Cobalamin</keyword>
<dbReference type="GO" id="GO:0006520">
    <property type="term" value="P:amino acid metabolic process"/>
    <property type="evidence" value="ECO:0007669"/>
    <property type="project" value="InterPro"/>
</dbReference>
<comment type="subcellular location">
    <subcellularLocation>
        <location evidence="5">Bacterial microcompartment</location>
    </subcellularLocation>
</comment>
<name>A0AAE7BYL1_9GAMM</name>
<keyword evidence="2 5" id="KW-0456">Lyase</keyword>
<dbReference type="Gene3D" id="3.40.50.11240">
    <property type="entry name" value="Ethanolamine ammonia-lyase light chain (EutC)"/>
    <property type="match status" value="1"/>
</dbReference>
<dbReference type="EC" id="4.3.1.7" evidence="5"/>
<dbReference type="PANTHER" id="PTHR39330">
    <property type="entry name" value="ETHANOLAMINE AMMONIA-LYASE LIGHT CHAIN"/>
    <property type="match status" value="1"/>
</dbReference>